<gene>
    <name evidence="5" type="ORF">GHC57_17385</name>
</gene>
<organism evidence="5 6">
    <name type="scientific">Roseospira navarrensis</name>
    <dbReference type="NCBI Taxonomy" id="140058"/>
    <lineage>
        <taxon>Bacteria</taxon>
        <taxon>Pseudomonadati</taxon>
        <taxon>Pseudomonadota</taxon>
        <taxon>Alphaproteobacteria</taxon>
        <taxon>Rhodospirillales</taxon>
        <taxon>Rhodospirillaceae</taxon>
        <taxon>Roseospira</taxon>
    </lineage>
</organism>
<dbReference type="SUPFAM" id="SSF74853">
    <property type="entry name" value="Lamin A/C globular tail domain"/>
    <property type="match status" value="1"/>
</dbReference>
<feature type="binding site" evidence="2">
    <location>
        <position position="142"/>
    </location>
    <ligand>
        <name>Mg(2+)</name>
        <dbReference type="ChEBI" id="CHEBI:18420"/>
        <note>catalytic</note>
    </ligand>
</feature>
<accession>A0A7X1ZH70</accession>
<evidence type="ECO:0000256" key="1">
    <source>
        <dbReference type="PIRSR" id="PIRSR640255-1"/>
    </source>
</evidence>
<proteinExistence type="predicted"/>
<evidence type="ECO:0000256" key="2">
    <source>
        <dbReference type="PIRSR" id="PIRSR640255-2"/>
    </source>
</evidence>
<keyword evidence="6" id="KW-1185">Reference proteome</keyword>
<feature type="active site" description="Proton acceptor" evidence="1">
    <location>
        <position position="105"/>
    </location>
</feature>
<dbReference type="GO" id="GO:0016787">
    <property type="term" value="F:hydrolase activity"/>
    <property type="evidence" value="ECO:0007669"/>
    <property type="project" value="InterPro"/>
</dbReference>
<dbReference type="EMBL" id="WIVE01000086">
    <property type="protein sequence ID" value="MQX38292.1"/>
    <property type="molecule type" value="Genomic_DNA"/>
</dbReference>
<dbReference type="OrthoDB" id="9811262at2"/>
<dbReference type="PANTHER" id="PTHR13966">
    <property type="entry name" value="ENDONUCLEASE RELATED"/>
    <property type="match status" value="1"/>
</dbReference>
<dbReference type="GO" id="GO:0004519">
    <property type="term" value="F:endonuclease activity"/>
    <property type="evidence" value="ECO:0007669"/>
    <property type="project" value="UniProtKB-KW"/>
</dbReference>
<dbReference type="GO" id="GO:0003676">
    <property type="term" value="F:nucleic acid binding"/>
    <property type="evidence" value="ECO:0007669"/>
    <property type="project" value="InterPro"/>
</dbReference>
<evidence type="ECO:0000259" key="3">
    <source>
        <dbReference type="SMART" id="SM00477"/>
    </source>
</evidence>
<comment type="caution">
    <text evidence="5">The sequence shown here is derived from an EMBL/GenBank/DDBJ whole genome shotgun (WGS) entry which is preliminary data.</text>
</comment>
<dbReference type="InterPro" id="IPR020821">
    <property type="entry name" value="ENPP1-3/EXOG-like_nuc-like"/>
</dbReference>
<dbReference type="InterPro" id="IPR044925">
    <property type="entry name" value="His-Me_finger_sf"/>
</dbReference>
<reference evidence="5 6" key="1">
    <citation type="submission" date="2019-10" db="EMBL/GenBank/DDBJ databases">
        <title>Draft whole-genome sequence of the purple nonsulfur photosynthetic bacterium Roseospira navarrensis DSM 15114.</title>
        <authorList>
            <person name="Kyndt J.A."/>
            <person name="Meyer T.E."/>
        </authorList>
    </citation>
    <scope>NUCLEOTIDE SEQUENCE [LARGE SCALE GENOMIC DNA]</scope>
    <source>
        <strain evidence="5 6">DSM 15114</strain>
    </source>
</reference>
<keyword evidence="5" id="KW-0540">Nuclease</keyword>
<dbReference type="InterPro" id="IPR044929">
    <property type="entry name" value="DNA/RNA_non-sp_Endonuclease_sf"/>
</dbReference>
<evidence type="ECO:0000313" key="6">
    <source>
        <dbReference type="Proteomes" id="UP000434582"/>
    </source>
</evidence>
<dbReference type="Proteomes" id="UP000434582">
    <property type="component" value="Unassembled WGS sequence"/>
</dbReference>
<dbReference type="InterPro" id="IPR036415">
    <property type="entry name" value="Lamin_tail_dom_sf"/>
</dbReference>
<feature type="domain" description="ENPP1-3/EXOG-like endonuclease/phosphodiesterase" evidence="3">
    <location>
        <begin position="42"/>
        <end position="256"/>
    </location>
</feature>
<dbReference type="GO" id="GO:0046872">
    <property type="term" value="F:metal ion binding"/>
    <property type="evidence" value="ECO:0007669"/>
    <property type="project" value="UniProtKB-KW"/>
</dbReference>
<dbReference type="SMART" id="SM00892">
    <property type="entry name" value="Endonuclease_NS"/>
    <property type="match status" value="1"/>
</dbReference>
<feature type="domain" description="DNA/RNA non-specific endonuclease/pyrophosphatase/phosphodiesterase" evidence="4">
    <location>
        <begin position="41"/>
        <end position="256"/>
    </location>
</feature>
<name>A0A7X1ZH70_9PROT</name>
<dbReference type="Pfam" id="PF01223">
    <property type="entry name" value="Endonuclease_NS"/>
    <property type="match status" value="1"/>
</dbReference>
<dbReference type="AlphaFoldDB" id="A0A7X1ZH70"/>
<dbReference type="Pfam" id="PF00932">
    <property type="entry name" value="LTD"/>
    <property type="match status" value="1"/>
</dbReference>
<dbReference type="SMART" id="SM00477">
    <property type="entry name" value="NUC"/>
    <property type="match status" value="1"/>
</dbReference>
<dbReference type="PANTHER" id="PTHR13966:SF5">
    <property type="entry name" value="ENDONUCLEASE G, MITOCHONDRIAL"/>
    <property type="match status" value="1"/>
</dbReference>
<evidence type="ECO:0000313" key="5">
    <source>
        <dbReference type="EMBL" id="MQX38292.1"/>
    </source>
</evidence>
<dbReference type="SUPFAM" id="SSF54060">
    <property type="entry name" value="His-Me finger endonucleases"/>
    <property type="match status" value="1"/>
</dbReference>
<keyword evidence="2" id="KW-0479">Metal-binding</keyword>
<dbReference type="InterPro" id="IPR001322">
    <property type="entry name" value="Lamin_tail_dom"/>
</dbReference>
<protein>
    <submittedName>
        <fullName evidence="5">Endonuclease</fullName>
    </submittedName>
</protein>
<keyword evidence="5" id="KW-0255">Endonuclease</keyword>
<sequence>MSGYDPEFLGADLPVPLPGFSAALDGLVLRVPTLDREVFAHYVNYTVAMNRQPHRRSAVFAALNIDRMRLRPVSRSDRWRIDSRIGADFQLDNAYYRDNPWDRGHLARRASAAWGDSNAAAGRASDETFYYANAALQHSHYNQDEWLALEEWVLGMDGVAEGRVSSFSGPIYDAFVRSIEPEGRPVATVPSAFFKVLCFRNTAGGLEVRAFVIEQDTAALADRRGRTRYDHQRYQVTVAEIEARTGLLFPAIVAEANPLFFTRPAEDTRPDIARLPDTQFPEAREVDDAHEVLGPGADRTELADDEVDVFLAAALVNPAGDERAGEWVSIINLSNHAVDLAGWQLSDTRRPRLGLSGTLGPGEAIRVQPIRPLMLANSRAGVIELYDDTGRRIDRVRYTEAQAKAEGRPAIFAYRETEAYRGP</sequence>
<dbReference type="RefSeq" id="WP_153346615.1">
    <property type="nucleotide sequence ID" value="NZ_WIVE01000086.1"/>
</dbReference>
<keyword evidence="5" id="KW-0378">Hydrolase</keyword>
<dbReference type="InterPro" id="IPR040255">
    <property type="entry name" value="Non-specific_endonuclease"/>
</dbReference>
<dbReference type="InterPro" id="IPR001604">
    <property type="entry name" value="Endo_G_ENPP1-like_dom"/>
</dbReference>
<evidence type="ECO:0000259" key="4">
    <source>
        <dbReference type="SMART" id="SM00892"/>
    </source>
</evidence>
<dbReference type="Gene3D" id="3.40.570.10">
    <property type="entry name" value="Extracellular Endonuclease, subunit A"/>
    <property type="match status" value="1"/>
</dbReference>